<dbReference type="GO" id="GO:0001228">
    <property type="term" value="F:DNA-binding transcription activator activity, RNA polymerase II-specific"/>
    <property type="evidence" value="ECO:0007669"/>
    <property type="project" value="TreeGrafter"/>
</dbReference>
<dbReference type="PROSITE" id="PS50217">
    <property type="entry name" value="BZIP"/>
    <property type="match status" value="1"/>
</dbReference>
<dbReference type="EMBL" id="KN832896">
    <property type="protein sequence ID" value="KIM93353.1"/>
    <property type="molecule type" value="Genomic_DNA"/>
</dbReference>
<dbReference type="PANTHER" id="PTHR40621:SF6">
    <property type="entry name" value="AP-1-LIKE TRANSCRIPTION FACTOR YAP1-RELATED"/>
    <property type="match status" value="1"/>
</dbReference>
<comment type="subcellular location">
    <subcellularLocation>
        <location evidence="1">Nucleus</location>
    </subcellularLocation>
</comment>
<protein>
    <recommendedName>
        <fullName evidence="4">BZIP domain-containing protein</fullName>
    </recommendedName>
</protein>
<keyword evidence="3" id="KW-0175">Coiled coil</keyword>
<feature type="domain" description="BZIP" evidence="4">
    <location>
        <begin position="1"/>
        <end position="60"/>
    </location>
</feature>
<dbReference type="AlphaFoldDB" id="A0A0C3C378"/>
<evidence type="ECO:0000259" key="4">
    <source>
        <dbReference type="PROSITE" id="PS50217"/>
    </source>
</evidence>
<dbReference type="HOGENOM" id="CLU_1540514_0_0_1"/>
<sequence>MRRRDQNRISQRAFRRRKEEYALELESKVKELEDLLEAVGHENSEAASRMNKMEGELLYYRGLLYGAASQGNSFTSYLSSEYQPDRTREDIAVYSTVPVYSGAPSMQLLVAPALANEYWRVGSYDSPSTGSYSPIGNTPLEYPGIAADRRLSMPERSTDTSIWTSLQFSTFESG</sequence>
<name>A0A0C3C378_OIDMZ</name>
<organism evidence="5 6">
    <name type="scientific">Oidiodendron maius (strain Zn)</name>
    <dbReference type="NCBI Taxonomy" id="913774"/>
    <lineage>
        <taxon>Eukaryota</taxon>
        <taxon>Fungi</taxon>
        <taxon>Dikarya</taxon>
        <taxon>Ascomycota</taxon>
        <taxon>Pezizomycotina</taxon>
        <taxon>Leotiomycetes</taxon>
        <taxon>Leotiomycetes incertae sedis</taxon>
        <taxon>Myxotrichaceae</taxon>
        <taxon>Oidiodendron</taxon>
    </lineage>
</organism>
<dbReference type="InterPro" id="IPR046347">
    <property type="entry name" value="bZIP_sf"/>
</dbReference>
<evidence type="ECO:0000256" key="2">
    <source>
        <dbReference type="ARBA" id="ARBA00023242"/>
    </source>
</evidence>
<dbReference type="Pfam" id="PF00170">
    <property type="entry name" value="bZIP_1"/>
    <property type="match status" value="1"/>
</dbReference>
<evidence type="ECO:0000313" key="5">
    <source>
        <dbReference type="EMBL" id="KIM93353.1"/>
    </source>
</evidence>
<evidence type="ECO:0000256" key="1">
    <source>
        <dbReference type="ARBA" id="ARBA00004123"/>
    </source>
</evidence>
<dbReference type="GO" id="GO:0000976">
    <property type="term" value="F:transcription cis-regulatory region binding"/>
    <property type="evidence" value="ECO:0007669"/>
    <property type="project" value="InterPro"/>
</dbReference>
<dbReference type="InParanoid" id="A0A0C3C378"/>
<dbReference type="SMART" id="SM00338">
    <property type="entry name" value="BRLZ"/>
    <property type="match status" value="1"/>
</dbReference>
<evidence type="ECO:0000256" key="3">
    <source>
        <dbReference type="SAM" id="Coils"/>
    </source>
</evidence>
<dbReference type="PANTHER" id="PTHR40621">
    <property type="entry name" value="TRANSCRIPTION FACTOR KAPC-RELATED"/>
    <property type="match status" value="1"/>
</dbReference>
<dbReference type="PROSITE" id="PS00036">
    <property type="entry name" value="BZIP_BASIC"/>
    <property type="match status" value="1"/>
</dbReference>
<dbReference type="CDD" id="cd14688">
    <property type="entry name" value="bZIP_YAP"/>
    <property type="match status" value="1"/>
</dbReference>
<dbReference type="Proteomes" id="UP000054321">
    <property type="component" value="Unassembled WGS sequence"/>
</dbReference>
<dbReference type="InterPro" id="IPR050936">
    <property type="entry name" value="AP-1-like"/>
</dbReference>
<evidence type="ECO:0000313" key="6">
    <source>
        <dbReference type="Proteomes" id="UP000054321"/>
    </source>
</evidence>
<feature type="coiled-coil region" evidence="3">
    <location>
        <begin position="15"/>
        <end position="42"/>
    </location>
</feature>
<dbReference type="SUPFAM" id="SSF57959">
    <property type="entry name" value="Leucine zipper domain"/>
    <property type="match status" value="1"/>
</dbReference>
<accession>A0A0C3C378</accession>
<dbReference type="GO" id="GO:0090575">
    <property type="term" value="C:RNA polymerase II transcription regulator complex"/>
    <property type="evidence" value="ECO:0007669"/>
    <property type="project" value="TreeGrafter"/>
</dbReference>
<reference evidence="6" key="2">
    <citation type="submission" date="2015-01" db="EMBL/GenBank/DDBJ databases">
        <title>Evolutionary Origins and Diversification of the Mycorrhizal Mutualists.</title>
        <authorList>
            <consortium name="DOE Joint Genome Institute"/>
            <consortium name="Mycorrhizal Genomics Consortium"/>
            <person name="Kohler A."/>
            <person name="Kuo A."/>
            <person name="Nagy L.G."/>
            <person name="Floudas D."/>
            <person name="Copeland A."/>
            <person name="Barry K.W."/>
            <person name="Cichocki N."/>
            <person name="Veneault-Fourrey C."/>
            <person name="LaButti K."/>
            <person name="Lindquist E.A."/>
            <person name="Lipzen A."/>
            <person name="Lundell T."/>
            <person name="Morin E."/>
            <person name="Murat C."/>
            <person name="Riley R."/>
            <person name="Ohm R."/>
            <person name="Sun H."/>
            <person name="Tunlid A."/>
            <person name="Henrissat B."/>
            <person name="Grigoriev I.V."/>
            <person name="Hibbett D.S."/>
            <person name="Martin F."/>
        </authorList>
    </citation>
    <scope>NUCLEOTIDE SEQUENCE [LARGE SCALE GENOMIC DNA]</scope>
    <source>
        <strain evidence="6">Zn</strain>
    </source>
</reference>
<dbReference type="InterPro" id="IPR004827">
    <property type="entry name" value="bZIP"/>
</dbReference>
<dbReference type="Gene3D" id="1.20.5.170">
    <property type="match status" value="1"/>
</dbReference>
<dbReference type="OrthoDB" id="2593073at2759"/>
<gene>
    <name evidence="5" type="ORF">OIDMADRAFT_35847</name>
</gene>
<reference evidence="5 6" key="1">
    <citation type="submission" date="2014-04" db="EMBL/GenBank/DDBJ databases">
        <authorList>
            <consortium name="DOE Joint Genome Institute"/>
            <person name="Kuo A."/>
            <person name="Martino E."/>
            <person name="Perotto S."/>
            <person name="Kohler A."/>
            <person name="Nagy L.G."/>
            <person name="Floudas D."/>
            <person name="Copeland A."/>
            <person name="Barry K.W."/>
            <person name="Cichocki N."/>
            <person name="Veneault-Fourrey C."/>
            <person name="LaButti K."/>
            <person name="Lindquist E.A."/>
            <person name="Lipzen A."/>
            <person name="Lundell T."/>
            <person name="Morin E."/>
            <person name="Murat C."/>
            <person name="Sun H."/>
            <person name="Tunlid A."/>
            <person name="Henrissat B."/>
            <person name="Grigoriev I.V."/>
            <person name="Hibbett D.S."/>
            <person name="Martin F."/>
            <person name="Nordberg H.P."/>
            <person name="Cantor M.N."/>
            <person name="Hua S.X."/>
        </authorList>
    </citation>
    <scope>NUCLEOTIDE SEQUENCE [LARGE SCALE GENOMIC DNA]</scope>
    <source>
        <strain evidence="5 6">Zn</strain>
    </source>
</reference>
<keyword evidence="6" id="KW-1185">Reference proteome</keyword>
<keyword evidence="2" id="KW-0539">Nucleus</keyword>
<proteinExistence type="predicted"/>